<sequence length="262" mass="28315">MAQASQAEEPSMEEILASIRRIISDEDTQAKDGDAGADASEDNPVEIEAADDMGDSAEMNQDDLDKLFDMDDDDDVAEPESEAAADDDMAAAMAEVAAEEEVEEEDDILELTEELELSEEDMSVAEEPMELVGGMPEDLDADGSDVAFVEESEEPAVSMSALMAAAAPKPAPKSTIETAPVPDEDLPDVADDAPLTSDMTGEAVNAAFDNLSNLFVGGQAQTVEELIREMLRPMLKAWLDQNLPGMVEQMIKKEIERVTRRR</sequence>
<feature type="compositionally biased region" description="Basic and acidic residues" evidence="1">
    <location>
        <begin position="22"/>
        <end position="34"/>
    </location>
</feature>
<feature type="region of interest" description="Disordered" evidence="1">
    <location>
        <begin position="1"/>
        <end position="107"/>
    </location>
</feature>
<gene>
    <name evidence="2" type="ORF">DYI23_05440</name>
</gene>
<organism evidence="2 3">
    <name type="scientific">Roseibium polysiphoniae</name>
    <dbReference type="NCBI Taxonomy" id="2571221"/>
    <lineage>
        <taxon>Bacteria</taxon>
        <taxon>Pseudomonadati</taxon>
        <taxon>Pseudomonadota</taxon>
        <taxon>Alphaproteobacteria</taxon>
        <taxon>Hyphomicrobiales</taxon>
        <taxon>Stappiaceae</taxon>
        <taxon>Roseibium</taxon>
    </lineage>
</organism>
<evidence type="ECO:0000313" key="3">
    <source>
        <dbReference type="Proteomes" id="UP000705379"/>
    </source>
</evidence>
<dbReference type="EMBL" id="QTKU01000001">
    <property type="protein sequence ID" value="MBS8259657.1"/>
    <property type="molecule type" value="Genomic_DNA"/>
</dbReference>
<feature type="compositionally biased region" description="Acidic residues" evidence="1">
    <location>
        <begin position="97"/>
        <end position="107"/>
    </location>
</feature>
<dbReference type="Proteomes" id="UP000705379">
    <property type="component" value="Unassembled WGS sequence"/>
</dbReference>
<feature type="compositionally biased region" description="Acidic residues" evidence="1">
    <location>
        <begin position="39"/>
        <end position="55"/>
    </location>
</feature>
<dbReference type="RefSeq" id="WP_213215231.1">
    <property type="nucleotide sequence ID" value="NZ_JBDWBU010000207.1"/>
</dbReference>
<comment type="caution">
    <text evidence="2">The sequence shown here is derived from an EMBL/GenBank/DDBJ whole genome shotgun (WGS) entry which is preliminary data.</text>
</comment>
<dbReference type="Pfam" id="PF10691">
    <property type="entry name" value="DUF2497"/>
    <property type="match status" value="1"/>
</dbReference>
<evidence type="ECO:0000256" key="1">
    <source>
        <dbReference type="SAM" id="MobiDB-lite"/>
    </source>
</evidence>
<name>A0A944GRZ2_9HYPH</name>
<dbReference type="InterPro" id="IPR019632">
    <property type="entry name" value="DUF2497"/>
</dbReference>
<feature type="compositionally biased region" description="Acidic residues" evidence="1">
    <location>
        <begin position="70"/>
        <end position="89"/>
    </location>
</feature>
<accession>A0A944GRZ2</accession>
<feature type="region of interest" description="Disordered" evidence="1">
    <location>
        <begin position="169"/>
        <end position="188"/>
    </location>
</feature>
<proteinExistence type="predicted"/>
<reference evidence="2" key="1">
    <citation type="submission" date="2018-08" db="EMBL/GenBank/DDBJ databases">
        <authorList>
            <person name="Jin W."/>
            <person name="Wang H."/>
            <person name="Yang Y."/>
            <person name="Li M."/>
            <person name="Liu J."/>
        </authorList>
    </citation>
    <scope>NUCLEOTIDE SEQUENCE</scope>
    <source>
        <strain evidence="2">AESS21</strain>
    </source>
</reference>
<reference evidence="2" key="2">
    <citation type="journal article" date="2021" name="Microorganisms">
        <title>Bacterial Dimethylsulfoniopropionate Biosynthesis in the East China Sea.</title>
        <authorList>
            <person name="Liu J."/>
            <person name="Zhang Y."/>
            <person name="Liu J."/>
            <person name="Zhong H."/>
            <person name="Williams B.T."/>
            <person name="Zheng Y."/>
            <person name="Curson A.R.J."/>
            <person name="Sun C."/>
            <person name="Sun H."/>
            <person name="Song D."/>
            <person name="Wagner Mackenzie B."/>
            <person name="Bermejo Martinez A."/>
            <person name="Todd J.D."/>
            <person name="Zhang X.H."/>
        </authorList>
    </citation>
    <scope>NUCLEOTIDE SEQUENCE</scope>
    <source>
        <strain evidence="2">AESS21</strain>
    </source>
</reference>
<protein>
    <submittedName>
        <fullName evidence="2">DUF2497 domain-containing protein</fullName>
    </submittedName>
</protein>
<dbReference type="AlphaFoldDB" id="A0A944GRZ2"/>
<evidence type="ECO:0000313" key="2">
    <source>
        <dbReference type="EMBL" id="MBS8259657.1"/>
    </source>
</evidence>